<dbReference type="Proteomes" id="UP000002217">
    <property type="component" value="Chromosome"/>
</dbReference>
<reference evidence="1 2" key="1">
    <citation type="journal article" date="2009" name="Stand. Genomic Sci.">
        <title>Complete genome sequence of Desulfotomaculum acetoxidans type strain (5575).</title>
        <authorList>
            <person name="Spring S."/>
            <person name="Lapidus A."/>
            <person name="Schroder M."/>
            <person name="Gleim D."/>
            <person name="Sims D."/>
            <person name="Meincke L."/>
            <person name="Glavina Del Rio T."/>
            <person name="Tice H."/>
            <person name="Copeland A."/>
            <person name="Cheng J.F."/>
            <person name="Lucas S."/>
            <person name="Chen F."/>
            <person name="Nolan M."/>
            <person name="Bruce D."/>
            <person name="Goodwin L."/>
            <person name="Pitluck S."/>
            <person name="Ivanova N."/>
            <person name="Mavromatis K."/>
            <person name="Mikhailova N."/>
            <person name="Pati A."/>
            <person name="Chen A."/>
            <person name="Palaniappan K."/>
            <person name="Land M."/>
            <person name="Hauser L."/>
            <person name="Chang Y.J."/>
            <person name="Jeffries C.D."/>
            <person name="Chain P."/>
            <person name="Saunders E."/>
            <person name="Brettin T."/>
            <person name="Detter J.C."/>
            <person name="Goker M."/>
            <person name="Bristow J."/>
            <person name="Eisen J.A."/>
            <person name="Markowitz V."/>
            <person name="Hugenholtz P."/>
            <person name="Kyrpides N.C."/>
            <person name="Klenk H.P."/>
            <person name="Han C."/>
        </authorList>
    </citation>
    <scope>NUCLEOTIDE SEQUENCE [LARGE SCALE GENOMIC DNA]</scope>
    <source>
        <strain evidence="2">ATCC 49208 / DSM 771 / VKM B-1644</strain>
    </source>
</reference>
<dbReference type="InterPro" id="IPR013389">
    <property type="entry name" value="CRISPR-assoc_prot_Cas8b"/>
</dbReference>
<keyword evidence="2" id="KW-1185">Reference proteome</keyword>
<proteinExistence type="predicted"/>
<dbReference type="RefSeq" id="WP_015759628.1">
    <property type="nucleotide sequence ID" value="NC_013216.1"/>
</dbReference>
<dbReference type="Pfam" id="PF09484">
    <property type="entry name" value="Cas_TM1802"/>
    <property type="match status" value="1"/>
</dbReference>
<dbReference type="STRING" id="485916.Dtox_4291"/>
<evidence type="ECO:0000313" key="1">
    <source>
        <dbReference type="EMBL" id="ACV64958.1"/>
    </source>
</evidence>
<name>C8VZL3_DESAS</name>
<dbReference type="eggNOG" id="ENOG502Z952">
    <property type="taxonomic scope" value="Bacteria"/>
</dbReference>
<protein>
    <recommendedName>
        <fullName evidence="3">CRISPR-associated protein, Csh1 family</fullName>
    </recommendedName>
</protein>
<dbReference type="KEGG" id="dae:Dtox_4291"/>
<dbReference type="AlphaFoldDB" id="C8VZL3"/>
<dbReference type="OrthoDB" id="1706583at2"/>
<accession>C8VZL3</accession>
<organism evidence="1 2">
    <name type="scientific">Desulfofarcimen acetoxidans (strain ATCC 49208 / DSM 771 / KCTC 5769 / VKM B-1644 / 5575)</name>
    <name type="common">Desulfotomaculum acetoxidans</name>
    <dbReference type="NCBI Taxonomy" id="485916"/>
    <lineage>
        <taxon>Bacteria</taxon>
        <taxon>Bacillati</taxon>
        <taxon>Bacillota</taxon>
        <taxon>Clostridia</taxon>
        <taxon>Eubacteriales</taxon>
        <taxon>Peptococcaceae</taxon>
        <taxon>Desulfofarcimen</taxon>
    </lineage>
</organism>
<evidence type="ECO:0008006" key="3">
    <source>
        <dbReference type="Google" id="ProtNLM"/>
    </source>
</evidence>
<evidence type="ECO:0000313" key="2">
    <source>
        <dbReference type="Proteomes" id="UP000002217"/>
    </source>
</evidence>
<sequence>MNLPQLTACIGDSLKNANHNLLTSLIKRLKKVKETETAYSVFLIFDLEAREIRFCLNKELSESCVDKYFYFGNNSAASSQYYLARETKSLNYLLTSVLSDLYSMLGKYNMPIGELASIIKRMESSGLIQLAPKKGDGRVNLGEFSIVKGNDKLNVAFDNKALTIDGHNYGFEAVIRLFINDDNKKNRYVLVIPVVKLENGEEIILSTHPEYLELVRQANNLGDEPQTGKDGGRVCYVCGSKKSGVSSDYSAKFSRSGINKIFTTTTINTSPYLQNNNYDQIYSMCTSCYQKILHGEKIITEQFRSRIAGEDVFIIPEGLTASFNYNFLFRLKNGVDLAFNTNIANKWLDDLEGALDFDQVQLYSLNFLFYRTDGNSVSILETIEDVPTLRFVKVMRILAEKTFDMEHQLREFSIGQIYRIIPVRTNKKGEQLDIGNVLSLYKALLLGEQIRSAALINYAADALDKGMRQLSKDKADNYQNMGLRYYAGGREDFFIKRIIMSYLVLIETCQQLNILDKPVFDFNGEGANHLDKINTASEKVNSSIEAMEKFLDDRKFDKEARALFYLGVLINRVAIAQLEKEHKKKPVLKKIQFQGMKSKEVYRLYLDVLEKLQQYDRFSLFAEAVLNRLHYYGSFNHTEMLGERENVFFIMSGYAYLVGTKTPDITKGEEDIMADSIEESDHNETPIS</sequence>
<gene>
    <name evidence="1" type="ordered locus">Dtox_4291</name>
</gene>
<dbReference type="EMBL" id="CP001720">
    <property type="protein sequence ID" value="ACV64958.1"/>
    <property type="molecule type" value="Genomic_DNA"/>
</dbReference>
<dbReference type="HOGENOM" id="CLU_027704_0_0_9"/>